<keyword evidence="2" id="KW-1185">Reference proteome</keyword>
<organism evidence="1 2">
    <name type="scientific">Streptomyces virginiae</name>
    <name type="common">Streptomyces cinnamonensis</name>
    <dbReference type="NCBI Taxonomy" id="1961"/>
    <lineage>
        <taxon>Bacteria</taxon>
        <taxon>Bacillati</taxon>
        <taxon>Actinomycetota</taxon>
        <taxon>Actinomycetes</taxon>
        <taxon>Kitasatosporales</taxon>
        <taxon>Streptomycetaceae</taxon>
        <taxon>Streptomyces</taxon>
    </lineage>
</organism>
<reference evidence="1" key="1">
    <citation type="submission" date="2022-10" db="EMBL/GenBank/DDBJ databases">
        <title>The complete genomes of actinobacterial strains from the NBC collection.</title>
        <authorList>
            <person name="Joergensen T.S."/>
            <person name="Alvarez Arevalo M."/>
            <person name="Sterndorff E.B."/>
            <person name="Faurdal D."/>
            <person name="Vuksanovic O."/>
            <person name="Mourched A.-S."/>
            <person name="Charusanti P."/>
            <person name="Shaw S."/>
            <person name="Blin K."/>
            <person name="Weber T."/>
        </authorList>
    </citation>
    <scope>NUCLEOTIDE SEQUENCE</scope>
    <source>
        <strain evidence="1">NBC_00248</strain>
    </source>
</reference>
<evidence type="ECO:0000313" key="1">
    <source>
        <dbReference type="EMBL" id="WUQ10564.1"/>
    </source>
</evidence>
<accession>A0ABZ1T3W2</accession>
<dbReference type="EMBL" id="CP108090">
    <property type="protein sequence ID" value="WUQ10564.1"/>
    <property type="molecule type" value="Genomic_DNA"/>
</dbReference>
<name>A0ABZ1T3W2_STRVG</name>
<gene>
    <name evidence="1" type="ORF">OG517_03480</name>
</gene>
<dbReference type="RefSeq" id="WP_328960106.1">
    <property type="nucleotide sequence ID" value="NZ_CP108090.1"/>
</dbReference>
<dbReference type="Proteomes" id="UP001432039">
    <property type="component" value="Chromosome"/>
</dbReference>
<protein>
    <recommendedName>
        <fullName evidence="3">EamA family transporter</fullName>
    </recommendedName>
</protein>
<proteinExistence type="predicted"/>
<evidence type="ECO:0008006" key="3">
    <source>
        <dbReference type="Google" id="ProtNLM"/>
    </source>
</evidence>
<sequence>MPATPVAPVAPVASARPAAPNKALVTVSVLLWGLACPTPLVRAAHLMTL</sequence>
<evidence type="ECO:0000313" key="2">
    <source>
        <dbReference type="Proteomes" id="UP001432039"/>
    </source>
</evidence>